<evidence type="ECO:0000313" key="6">
    <source>
        <dbReference type="EMBL" id="PUU75469.1"/>
    </source>
</evidence>
<feature type="transmembrane region" description="Helical" evidence="5">
    <location>
        <begin position="197"/>
        <end position="217"/>
    </location>
</feature>
<dbReference type="Proteomes" id="UP000244722">
    <property type="component" value="Unassembled WGS sequence"/>
</dbReference>
<organism evidence="6 7">
    <name type="scientific">Tuber borchii</name>
    <name type="common">White truffle</name>
    <dbReference type="NCBI Taxonomy" id="42251"/>
    <lineage>
        <taxon>Eukaryota</taxon>
        <taxon>Fungi</taxon>
        <taxon>Dikarya</taxon>
        <taxon>Ascomycota</taxon>
        <taxon>Pezizomycotina</taxon>
        <taxon>Pezizomycetes</taxon>
        <taxon>Pezizales</taxon>
        <taxon>Tuberaceae</taxon>
        <taxon>Tuber</taxon>
    </lineage>
</organism>
<evidence type="ECO:0000256" key="1">
    <source>
        <dbReference type="ARBA" id="ARBA00004141"/>
    </source>
</evidence>
<evidence type="ECO:0000256" key="4">
    <source>
        <dbReference type="ARBA" id="ARBA00023136"/>
    </source>
</evidence>
<protein>
    <submittedName>
        <fullName evidence="6">RTA1 like protein-domain-containing protein</fullName>
    </submittedName>
</protein>
<comment type="caution">
    <text evidence="6">The sequence shown here is derived from an EMBL/GenBank/DDBJ whole genome shotgun (WGS) entry which is preliminary data.</text>
</comment>
<sequence>MASDKNDGNGDDEIWLYDPSKAAAILFAILYGITTLFHIIQMFLMRKWYCWALIMGGIWETVGYALRILSVENPHSDGYYSPMLTLIILAPAWIAAFDYMTLGRLINTFLPSKSALGLPARRITLIFVLFDIFSFVVQGSGSGFLSSSSGNSFQIGSYILISGLALQVAAFAFFTITAIRFDIKYKREFGLDGRERYVALLYCLYVSCLCILIRSLFRIAEFAEHYPGTLSKHEVYFYVLEAVPMLPTLVIFNFWHPGTVLVGEGSSFREEKRNNTVAAADDADI</sequence>
<dbReference type="OrthoDB" id="3358017at2759"/>
<accession>A0A2T6ZJ09</accession>
<evidence type="ECO:0000256" key="3">
    <source>
        <dbReference type="ARBA" id="ARBA00022989"/>
    </source>
</evidence>
<keyword evidence="3 5" id="KW-1133">Transmembrane helix</keyword>
<feature type="transmembrane region" description="Helical" evidence="5">
    <location>
        <begin position="79"/>
        <end position="102"/>
    </location>
</feature>
<dbReference type="PANTHER" id="PTHR31465">
    <property type="entry name" value="PROTEIN RTA1-RELATED"/>
    <property type="match status" value="1"/>
</dbReference>
<evidence type="ECO:0000313" key="7">
    <source>
        <dbReference type="Proteomes" id="UP000244722"/>
    </source>
</evidence>
<keyword evidence="4 5" id="KW-0472">Membrane</keyword>
<proteinExistence type="predicted"/>
<feature type="transmembrane region" description="Helical" evidence="5">
    <location>
        <begin position="237"/>
        <end position="255"/>
    </location>
</feature>
<feature type="transmembrane region" description="Helical" evidence="5">
    <location>
        <begin position="48"/>
        <end position="67"/>
    </location>
</feature>
<dbReference type="EMBL" id="NESQ01000229">
    <property type="protein sequence ID" value="PUU75469.1"/>
    <property type="molecule type" value="Genomic_DNA"/>
</dbReference>
<feature type="transmembrane region" description="Helical" evidence="5">
    <location>
        <begin position="157"/>
        <end position="176"/>
    </location>
</feature>
<dbReference type="AlphaFoldDB" id="A0A2T6ZJ09"/>
<keyword evidence="2 5" id="KW-0812">Transmembrane</keyword>
<evidence type="ECO:0000256" key="5">
    <source>
        <dbReference type="SAM" id="Phobius"/>
    </source>
</evidence>
<reference evidence="6 7" key="1">
    <citation type="submission" date="2017-04" db="EMBL/GenBank/DDBJ databases">
        <title>Draft genome sequence of Tuber borchii Vittad., a whitish edible truffle.</title>
        <authorList>
            <consortium name="DOE Joint Genome Institute"/>
            <person name="Murat C."/>
            <person name="Kuo A."/>
            <person name="Barry K.W."/>
            <person name="Clum A."/>
            <person name="Dockter R.B."/>
            <person name="Fauchery L."/>
            <person name="Iotti M."/>
            <person name="Kohler A."/>
            <person name="Labutti K."/>
            <person name="Lindquist E.A."/>
            <person name="Lipzen A."/>
            <person name="Ohm R.A."/>
            <person name="Wang M."/>
            <person name="Grigoriev I.V."/>
            <person name="Zambonelli A."/>
            <person name="Martin F.M."/>
        </authorList>
    </citation>
    <scope>NUCLEOTIDE SEQUENCE [LARGE SCALE GENOMIC DNA]</scope>
    <source>
        <strain evidence="6 7">Tbo3840</strain>
    </source>
</reference>
<dbReference type="GO" id="GO:0016020">
    <property type="term" value="C:membrane"/>
    <property type="evidence" value="ECO:0007669"/>
    <property type="project" value="UniProtKB-SubCell"/>
</dbReference>
<dbReference type="PANTHER" id="PTHR31465:SF15">
    <property type="entry name" value="LIPID TRANSPORTER ATNI-RELATED"/>
    <property type="match status" value="1"/>
</dbReference>
<comment type="subcellular location">
    <subcellularLocation>
        <location evidence="1">Membrane</location>
        <topology evidence="1">Multi-pass membrane protein</topology>
    </subcellularLocation>
</comment>
<dbReference type="STRING" id="42251.A0A2T6ZJ09"/>
<gene>
    <name evidence="6" type="ORF">B9Z19DRAFT_1053951</name>
</gene>
<dbReference type="Pfam" id="PF04479">
    <property type="entry name" value="RTA1"/>
    <property type="match status" value="1"/>
</dbReference>
<feature type="transmembrane region" description="Helical" evidence="5">
    <location>
        <begin position="123"/>
        <end position="145"/>
    </location>
</feature>
<feature type="transmembrane region" description="Helical" evidence="5">
    <location>
        <begin position="22"/>
        <end position="41"/>
    </location>
</feature>
<dbReference type="InterPro" id="IPR007568">
    <property type="entry name" value="RTA1"/>
</dbReference>
<name>A0A2T6ZJ09_TUBBO</name>
<evidence type="ECO:0000256" key="2">
    <source>
        <dbReference type="ARBA" id="ARBA00022692"/>
    </source>
</evidence>
<keyword evidence="7" id="KW-1185">Reference proteome</keyword>